<dbReference type="EMBL" id="MU251283">
    <property type="protein sequence ID" value="KAG9250124.1"/>
    <property type="molecule type" value="Genomic_DNA"/>
</dbReference>
<dbReference type="GeneID" id="70298003"/>
<dbReference type="SUPFAM" id="SSF53335">
    <property type="entry name" value="S-adenosyl-L-methionine-dependent methyltransferases"/>
    <property type="match status" value="1"/>
</dbReference>
<gene>
    <name evidence="1" type="ORF">F5Z01DRAFT_753977</name>
</gene>
<name>A0A9P8CK32_9HYPO</name>
<proteinExistence type="predicted"/>
<evidence type="ECO:0000313" key="2">
    <source>
        <dbReference type="Proteomes" id="UP000887229"/>
    </source>
</evidence>
<sequence>MDASDDYVLGRGAAESVRLDAQHLLWRLHQGYLLHPSISVTRDMRIAEVGTGTASSPIQSSFMATTISDRQFPHHDLLPENVTLGLLNSLEDTPSELHDQYDVVHLRMWASNLRSRNVNMLIQNIEKMLKPGGFIQWEEADLMHQVVKTDAATTFEANINELPSFMKFANPLFALSWVHDLPKSFELQGFEVKHAEHKVFQPSQVQLCTNTYLLALKEIIAGIKSTSSQVPGLNIGSHEEALAQLLENHTRVVYNWGPLSLLAQTRRV</sequence>
<organism evidence="1 2">
    <name type="scientific">Emericellopsis atlantica</name>
    <dbReference type="NCBI Taxonomy" id="2614577"/>
    <lineage>
        <taxon>Eukaryota</taxon>
        <taxon>Fungi</taxon>
        <taxon>Dikarya</taxon>
        <taxon>Ascomycota</taxon>
        <taxon>Pezizomycotina</taxon>
        <taxon>Sordariomycetes</taxon>
        <taxon>Hypocreomycetidae</taxon>
        <taxon>Hypocreales</taxon>
        <taxon>Bionectriaceae</taxon>
        <taxon>Emericellopsis</taxon>
    </lineage>
</organism>
<dbReference type="RefSeq" id="XP_046114048.1">
    <property type="nucleotide sequence ID" value="XM_046267100.1"/>
</dbReference>
<reference evidence="1" key="1">
    <citation type="journal article" date="2021" name="IMA Fungus">
        <title>Genomic characterization of three marine fungi, including Emericellopsis atlantica sp. nov. with signatures of a generalist lifestyle and marine biomass degradation.</title>
        <authorList>
            <person name="Hagestad O.C."/>
            <person name="Hou L."/>
            <person name="Andersen J.H."/>
            <person name="Hansen E.H."/>
            <person name="Altermark B."/>
            <person name="Li C."/>
            <person name="Kuhnert E."/>
            <person name="Cox R.J."/>
            <person name="Crous P.W."/>
            <person name="Spatafora J.W."/>
            <person name="Lail K."/>
            <person name="Amirebrahimi M."/>
            <person name="Lipzen A."/>
            <person name="Pangilinan J."/>
            <person name="Andreopoulos W."/>
            <person name="Hayes R.D."/>
            <person name="Ng V."/>
            <person name="Grigoriev I.V."/>
            <person name="Jackson S.A."/>
            <person name="Sutton T.D.S."/>
            <person name="Dobson A.D.W."/>
            <person name="Rama T."/>
        </authorList>
    </citation>
    <scope>NUCLEOTIDE SEQUENCE</scope>
    <source>
        <strain evidence="1">TS7</strain>
    </source>
</reference>
<keyword evidence="2" id="KW-1185">Reference proteome</keyword>
<comment type="caution">
    <text evidence="1">The sequence shown here is derived from an EMBL/GenBank/DDBJ whole genome shotgun (WGS) entry which is preliminary data.</text>
</comment>
<dbReference type="Gene3D" id="3.40.50.150">
    <property type="entry name" value="Vaccinia Virus protein VP39"/>
    <property type="match status" value="1"/>
</dbReference>
<protein>
    <submittedName>
        <fullName evidence="1">Uncharacterized protein</fullName>
    </submittedName>
</protein>
<evidence type="ECO:0000313" key="1">
    <source>
        <dbReference type="EMBL" id="KAG9250124.1"/>
    </source>
</evidence>
<accession>A0A9P8CK32</accession>
<dbReference type="AlphaFoldDB" id="A0A9P8CK32"/>
<dbReference type="InterPro" id="IPR029063">
    <property type="entry name" value="SAM-dependent_MTases_sf"/>
</dbReference>
<dbReference type="Proteomes" id="UP000887229">
    <property type="component" value="Unassembled WGS sequence"/>
</dbReference>
<dbReference type="OrthoDB" id="417697at2759"/>